<dbReference type="InterPro" id="IPR021637">
    <property type="entry name" value="DUF3243"/>
</dbReference>
<dbReference type="EMBL" id="CP019640">
    <property type="protein sequence ID" value="AQQ54413.1"/>
    <property type="molecule type" value="Genomic_DNA"/>
</dbReference>
<dbReference type="Proteomes" id="UP000188184">
    <property type="component" value="Chromosome"/>
</dbReference>
<protein>
    <recommendedName>
        <fullName evidence="3">DUF3243 domain-containing protein</fullName>
    </recommendedName>
</protein>
<organism evidence="1 2">
    <name type="scientific">Planococcus lenghuensis</name>
    <dbReference type="NCBI Taxonomy" id="2213202"/>
    <lineage>
        <taxon>Bacteria</taxon>
        <taxon>Bacillati</taxon>
        <taxon>Bacillota</taxon>
        <taxon>Bacilli</taxon>
        <taxon>Bacillales</taxon>
        <taxon>Caryophanaceae</taxon>
        <taxon>Planococcus</taxon>
    </lineage>
</organism>
<name>A0A1Q2L1X1_9BACL</name>
<sequence>MENMDKRVQEELKNFDKEKKAEILENFENFKQYLGGKVELGEKMGLSEERMAHLAAKVADYLAKKEEPRNREEHLLQELWKVGKKDEQHMLAHMLVRMVKQDSK</sequence>
<dbReference type="Gene3D" id="1.10.760.20">
    <property type="entry name" value="Protein of unknown function DUF3243"/>
    <property type="match status" value="1"/>
</dbReference>
<evidence type="ECO:0008006" key="3">
    <source>
        <dbReference type="Google" id="ProtNLM"/>
    </source>
</evidence>
<proteinExistence type="predicted"/>
<evidence type="ECO:0000313" key="2">
    <source>
        <dbReference type="Proteomes" id="UP000188184"/>
    </source>
</evidence>
<gene>
    <name evidence="1" type="ORF">B0X71_15760</name>
</gene>
<dbReference type="AlphaFoldDB" id="A0A1Q2L1X1"/>
<dbReference type="InterPro" id="IPR038292">
    <property type="entry name" value="YmfJ/YflH_sf"/>
</dbReference>
<reference evidence="1 2" key="1">
    <citation type="submission" date="2017-02" db="EMBL/GenBank/DDBJ databases">
        <title>The complete genomic sequence of a novel cold adapted crude oil-degrading bacterium Planococcus qaidamina Y42.</title>
        <authorList>
            <person name="Yang R."/>
        </authorList>
    </citation>
    <scope>NUCLEOTIDE SEQUENCE [LARGE SCALE GENOMIC DNA]</scope>
    <source>
        <strain evidence="1 2">Y42</strain>
    </source>
</reference>
<dbReference type="OrthoDB" id="2418090at2"/>
<accession>A0A1Q2L1X1</accession>
<evidence type="ECO:0000313" key="1">
    <source>
        <dbReference type="EMBL" id="AQQ54413.1"/>
    </source>
</evidence>
<dbReference type="RefSeq" id="WP_077590304.1">
    <property type="nucleotide sequence ID" value="NZ_CP019640.1"/>
</dbReference>
<keyword evidence="2" id="KW-1185">Reference proteome</keyword>
<dbReference type="KEGG" id="pmar:B0X71_15760"/>
<dbReference type="Pfam" id="PF11588">
    <property type="entry name" value="DUF3243"/>
    <property type="match status" value="1"/>
</dbReference>